<dbReference type="Pfam" id="PF11145">
    <property type="entry name" value="DUF2921"/>
    <property type="match status" value="1"/>
</dbReference>
<name>A0AA39SZX1_ACESA</name>
<dbReference type="InterPro" id="IPR057425">
    <property type="entry name" value="DUF2921_N"/>
</dbReference>
<evidence type="ECO:0000256" key="9">
    <source>
        <dbReference type="ARBA" id="ARBA00023136"/>
    </source>
</evidence>
<dbReference type="PANTHER" id="PTHR33389:SF18">
    <property type="entry name" value="OS01G0677900 PROTEIN"/>
    <property type="match status" value="1"/>
</dbReference>
<dbReference type="PANTHER" id="PTHR33389">
    <property type="entry name" value="FAMILY PROTEIN, PUTATIVE (DUF2921)-RELATED"/>
    <property type="match status" value="1"/>
</dbReference>
<comment type="subcellular location">
    <subcellularLocation>
        <location evidence="2">Endomembrane system</location>
        <topology evidence="2">Multi-pass membrane protein</topology>
    </subcellularLocation>
</comment>
<comment type="pathway">
    <text evidence="3">Protein modification; protein ubiquitination.</text>
</comment>
<reference evidence="13" key="2">
    <citation type="submission" date="2023-06" db="EMBL/GenBank/DDBJ databases">
        <authorList>
            <person name="Swenson N.G."/>
            <person name="Wegrzyn J.L."/>
            <person name="Mcevoy S.L."/>
        </authorList>
    </citation>
    <scope>NUCLEOTIDE SEQUENCE</scope>
    <source>
        <strain evidence="13">NS2018</strain>
        <tissue evidence="13">Leaf</tissue>
    </source>
</reference>
<keyword evidence="8 10" id="KW-1133">Transmembrane helix</keyword>
<keyword evidence="7" id="KW-0833">Ubl conjugation pathway</keyword>
<comment type="catalytic activity">
    <reaction evidence="1">
        <text>S-ubiquitinyl-[E2 ubiquitin-conjugating enzyme]-L-cysteine + [acceptor protein]-L-lysine = [E2 ubiquitin-conjugating enzyme]-L-cysteine + N(6)-ubiquitinyl-[acceptor protein]-L-lysine.</text>
        <dbReference type="EC" id="2.3.2.27"/>
    </reaction>
</comment>
<feature type="domain" description="DUF2921" evidence="12">
    <location>
        <begin position="10"/>
        <end position="121"/>
    </location>
</feature>
<keyword evidence="14" id="KW-1185">Reference proteome</keyword>
<feature type="domain" description="SWEET-like" evidence="11">
    <location>
        <begin position="127"/>
        <end position="390"/>
    </location>
</feature>
<feature type="transmembrane region" description="Helical" evidence="10">
    <location>
        <begin position="291"/>
        <end position="312"/>
    </location>
</feature>
<feature type="transmembrane region" description="Helical" evidence="10">
    <location>
        <begin position="200"/>
        <end position="222"/>
    </location>
</feature>
<organism evidence="13 14">
    <name type="scientific">Acer saccharum</name>
    <name type="common">Sugar maple</name>
    <dbReference type="NCBI Taxonomy" id="4024"/>
    <lineage>
        <taxon>Eukaryota</taxon>
        <taxon>Viridiplantae</taxon>
        <taxon>Streptophyta</taxon>
        <taxon>Embryophyta</taxon>
        <taxon>Tracheophyta</taxon>
        <taxon>Spermatophyta</taxon>
        <taxon>Magnoliopsida</taxon>
        <taxon>eudicotyledons</taxon>
        <taxon>Gunneridae</taxon>
        <taxon>Pentapetalae</taxon>
        <taxon>rosids</taxon>
        <taxon>malvids</taxon>
        <taxon>Sapindales</taxon>
        <taxon>Sapindaceae</taxon>
        <taxon>Hippocastanoideae</taxon>
        <taxon>Acereae</taxon>
        <taxon>Acer</taxon>
    </lineage>
</organism>
<dbReference type="Proteomes" id="UP001168877">
    <property type="component" value="Unassembled WGS sequence"/>
</dbReference>
<dbReference type="InterPro" id="IPR021319">
    <property type="entry name" value="DUF2921"/>
</dbReference>
<evidence type="ECO:0000256" key="6">
    <source>
        <dbReference type="ARBA" id="ARBA00022692"/>
    </source>
</evidence>
<evidence type="ECO:0000256" key="4">
    <source>
        <dbReference type="ARBA" id="ARBA00012483"/>
    </source>
</evidence>
<evidence type="ECO:0000256" key="3">
    <source>
        <dbReference type="ARBA" id="ARBA00004906"/>
    </source>
</evidence>
<keyword evidence="5" id="KW-0808">Transferase</keyword>
<sequence length="406" mass="46321">MPVSKSSLASSGLYANISYKISLILRYDAPRIGLFDMSSSGSTRVEISAEGIYDAETGSLRMVGCIYLGLNNQTFKNDLMDCEIRVNLQFPSLNAKNEGVYITGSISSLRDKSDPLHFESVYVSSTSFYTWRIDTEIFMVMISNTLACIFLMFQLLYVKTHPGVLPFISLLMLVVLTLGHMMLLLLNFEAWFFRSQNRQTFLLGSGGWPEVYVAMVVFVLQFRLLKLSWSSRLAFHKSQKASLIVEKKTWYVSLPLYLTGFLISEFVNLGRKNKDVGIAMQSLRLLNMQQHSLWGGLILDGFLFPQILLNILRNSTEKALSPLFYIGYTLSRVVPHAYDLYRAHDNYADHEADFYSIAWNVSIPLGCIFFTVILYFQQRFGCRCFVPRQFREVEGYEKVLAVAGEE</sequence>
<keyword evidence="9 10" id="KW-0472">Membrane</keyword>
<proteinExistence type="predicted"/>
<protein>
    <recommendedName>
        <fullName evidence="4">RING-type E3 ubiquitin transferase</fullName>
        <ecNumber evidence="4">2.3.2.27</ecNumber>
    </recommendedName>
</protein>
<keyword evidence="6 10" id="KW-0812">Transmembrane</keyword>
<dbReference type="EMBL" id="JAUESC010000003">
    <property type="protein sequence ID" value="KAK0602211.1"/>
    <property type="molecule type" value="Genomic_DNA"/>
</dbReference>
<evidence type="ECO:0000256" key="5">
    <source>
        <dbReference type="ARBA" id="ARBA00022679"/>
    </source>
</evidence>
<evidence type="ECO:0000256" key="8">
    <source>
        <dbReference type="ARBA" id="ARBA00022989"/>
    </source>
</evidence>
<feature type="transmembrane region" description="Helical" evidence="10">
    <location>
        <begin position="137"/>
        <end position="158"/>
    </location>
</feature>
<gene>
    <name evidence="13" type="ORF">LWI29_031392</name>
</gene>
<feature type="transmembrane region" description="Helical" evidence="10">
    <location>
        <begin position="250"/>
        <end position="270"/>
    </location>
</feature>
<evidence type="ECO:0000256" key="1">
    <source>
        <dbReference type="ARBA" id="ARBA00000900"/>
    </source>
</evidence>
<evidence type="ECO:0000256" key="10">
    <source>
        <dbReference type="SAM" id="Phobius"/>
    </source>
</evidence>
<feature type="transmembrane region" description="Helical" evidence="10">
    <location>
        <begin position="357"/>
        <end position="376"/>
    </location>
</feature>
<evidence type="ECO:0000313" key="14">
    <source>
        <dbReference type="Proteomes" id="UP001168877"/>
    </source>
</evidence>
<evidence type="ECO:0000256" key="2">
    <source>
        <dbReference type="ARBA" id="ARBA00004127"/>
    </source>
</evidence>
<evidence type="ECO:0000313" key="13">
    <source>
        <dbReference type="EMBL" id="KAK0602211.1"/>
    </source>
</evidence>
<dbReference type="EC" id="2.3.2.27" evidence="4"/>
<dbReference type="AlphaFoldDB" id="A0AA39SZX1"/>
<feature type="transmembrane region" description="Helical" evidence="10">
    <location>
        <begin position="164"/>
        <end position="188"/>
    </location>
</feature>
<dbReference type="GO" id="GO:0061630">
    <property type="term" value="F:ubiquitin protein ligase activity"/>
    <property type="evidence" value="ECO:0007669"/>
    <property type="project" value="UniProtKB-EC"/>
</dbReference>
<comment type="caution">
    <text evidence="13">The sequence shown here is derived from an EMBL/GenBank/DDBJ whole genome shotgun (WGS) entry which is preliminary data.</text>
</comment>
<evidence type="ECO:0000259" key="11">
    <source>
        <dbReference type="Pfam" id="PF11145"/>
    </source>
</evidence>
<dbReference type="Pfam" id="PF25333">
    <property type="entry name" value="DUF2921_N"/>
    <property type="match status" value="1"/>
</dbReference>
<accession>A0AA39SZX1</accession>
<dbReference type="GO" id="GO:0012505">
    <property type="term" value="C:endomembrane system"/>
    <property type="evidence" value="ECO:0007669"/>
    <property type="project" value="UniProtKB-SubCell"/>
</dbReference>
<evidence type="ECO:0000256" key="7">
    <source>
        <dbReference type="ARBA" id="ARBA00022786"/>
    </source>
</evidence>
<reference evidence="13" key="1">
    <citation type="journal article" date="2022" name="Plant J.">
        <title>Strategies of tolerance reflected in two North American maple genomes.</title>
        <authorList>
            <person name="McEvoy S.L."/>
            <person name="Sezen U.U."/>
            <person name="Trouern-Trend A."/>
            <person name="McMahon S.M."/>
            <person name="Schaberg P.G."/>
            <person name="Yang J."/>
            <person name="Wegrzyn J.L."/>
            <person name="Swenson N.G."/>
        </authorList>
    </citation>
    <scope>NUCLEOTIDE SEQUENCE</scope>
    <source>
        <strain evidence="13">NS2018</strain>
    </source>
</reference>
<evidence type="ECO:0000259" key="12">
    <source>
        <dbReference type="Pfam" id="PF25333"/>
    </source>
</evidence>